<keyword evidence="4" id="KW-1185">Reference proteome</keyword>
<dbReference type="Pfam" id="PF22665">
    <property type="entry name" value="WHD_DUF6293"/>
    <property type="match status" value="1"/>
</dbReference>
<gene>
    <name evidence="3" type="ORF">OB955_11975</name>
</gene>
<evidence type="ECO:0000313" key="3">
    <source>
        <dbReference type="EMBL" id="MCU4973458.1"/>
    </source>
</evidence>
<dbReference type="InterPro" id="IPR054162">
    <property type="entry name" value="DUF6293_C"/>
</dbReference>
<reference evidence="3 4" key="1">
    <citation type="submission" date="2022-09" db="EMBL/GenBank/DDBJ databases">
        <title>Enrichment on poylsaccharides allowed isolation of novel metabolic and taxonomic groups of Haloarchaea.</title>
        <authorList>
            <person name="Sorokin D.Y."/>
            <person name="Elcheninov A.G."/>
            <person name="Khizhniak T.V."/>
            <person name="Kolganova T.V."/>
            <person name="Kublanov I.V."/>
        </authorList>
    </citation>
    <scope>NUCLEOTIDE SEQUENCE [LARGE SCALE GENOMIC DNA]</scope>
    <source>
        <strain evidence="3 4">AArc-m2/3/4</strain>
    </source>
</reference>
<comment type="caution">
    <text evidence="3">The sequence shown here is derived from an EMBL/GenBank/DDBJ whole genome shotgun (WGS) entry which is preliminary data.</text>
</comment>
<dbReference type="RefSeq" id="WP_338007967.1">
    <property type="nucleotide sequence ID" value="NZ_JAOPKB010000006.1"/>
</dbReference>
<protein>
    <submittedName>
        <fullName evidence="3">DUF6293 family protein</fullName>
    </submittedName>
</protein>
<dbReference type="Proteomes" id="UP001320972">
    <property type="component" value="Unassembled WGS sequence"/>
</dbReference>
<accession>A0ABT2QEV6</accession>
<dbReference type="EMBL" id="JAOPKB010000006">
    <property type="protein sequence ID" value="MCU4973458.1"/>
    <property type="molecule type" value="Genomic_DNA"/>
</dbReference>
<evidence type="ECO:0000313" key="4">
    <source>
        <dbReference type="Proteomes" id="UP001320972"/>
    </source>
</evidence>
<feature type="domain" description="HFX-2341-like N-terminal" evidence="1">
    <location>
        <begin position="6"/>
        <end position="126"/>
    </location>
</feature>
<evidence type="ECO:0000259" key="1">
    <source>
        <dbReference type="Pfam" id="PF19810"/>
    </source>
</evidence>
<proteinExistence type="predicted"/>
<sequence>MDVVQRVHIVPLGYEFDRILEPIRNQRADLVYLLTDDGHMVSSADYHEELLAGLESTARRVETKPCDLADVYAVLGEVTTLAAKHAGDDVRVNVSGAGTTAAIGATMACMDVATDATPYYVEPESYTVEGSAEPVSAGVEETVELPSYPIESPTRDQIAIMTFLADPVEHDERFRTTDPKKKDLIAYAESEGLSFLADRPNTTEKGKFRVLRTKIIEPLERDGYVTERKVGRRHLVELTEQGENACRAFAHKLRYGDSDGS</sequence>
<feature type="domain" description="DUF6293" evidence="2">
    <location>
        <begin position="144"/>
        <end position="249"/>
    </location>
</feature>
<dbReference type="Pfam" id="PF19810">
    <property type="entry name" value="HFX_2341_N"/>
    <property type="match status" value="1"/>
</dbReference>
<dbReference type="InterPro" id="IPR046260">
    <property type="entry name" value="HFX_2341-like_N"/>
</dbReference>
<name>A0ABT2QEV6_9EURY</name>
<evidence type="ECO:0000259" key="2">
    <source>
        <dbReference type="Pfam" id="PF22665"/>
    </source>
</evidence>
<organism evidence="3 4">
    <name type="scientific">Natronoglomus mannanivorans</name>
    <dbReference type="NCBI Taxonomy" id="2979990"/>
    <lineage>
        <taxon>Archaea</taxon>
        <taxon>Methanobacteriati</taxon>
        <taxon>Methanobacteriota</taxon>
        <taxon>Stenosarchaea group</taxon>
        <taxon>Halobacteria</taxon>
        <taxon>Halobacteriales</taxon>
        <taxon>Natrialbaceae</taxon>
        <taxon>Natronoglomus</taxon>
    </lineage>
</organism>